<gene>
    <name evidence="2" type="ORF">SAMN06265182_0121</name>
</gene>
<proteinExistence type="predicted"/>
<evidence type="ECO:0000313" key="2">
    <source>
        <dbReference type="EMBL" id="SNZ02440.1"/>
    </source>
</evidence>
<name>A0A285MYZ8_9AQUI</name>
<dbReference type="AlphaFoldDB" id="A0A285MYZ8"/>
<dbReference type="OrthoDB" id="15007at2"/>
<evidence type="ECO:0000256" key="1">
    <source>
        <dbReference type="SAM" id="Phobius"/>
    </source>
</evidence>
<dbReference type="Proteomes" id="UP000219036">
    <property type="component" value="Unassembled WGS sequence"/>
</dbReference>
<dbReference type="RefSeq" id="WP_096999326.1">
    <property type="nucleotide sequence ID" value="NZ_OBEI01000001.1"/>
</dbReference>
<dbReference type="EMBL" id="OBEI01000001">
    <property type="protein sequence ID" value="SNZ02440.1"/>
    <property type="molecule type" value="Genomic_DNA"/>
</dbReference>
<keyword evidence="1" id="KW-1133">Transmembrane helix</keyword>
<sequence>MDYKFLVSEKIINKPLEQCDPYSAFGVFCNASGLLEGIFIIIGVAFLVGVTLWFVKKNQEENAEKHREKYKKYTQ</sequence>
<evidence type="ECO:0000313" key="3">
    <source>
        <dbReference type="Proteomes" id="UP000219036"/>
    </source>
</evidence>
<keyword evidence="1" id="KW-0812">Transmembrane</keyword>
<organism evidence="2 3">
    <name type="scientific">Persephonella hydrogeniphila</name>
    <dbReference type="NCBI Taxonomy" id="198703"/>
    <lineage>
        <taxon>Bacteria</taxon>
        <taxon>Pseudomonadati</taxon>
        <taxon>Aquificota</taxon>
        <taxon>Aquificia</taxon>
        <taxon>Aquificales</taxon>
        <taxon>Hydrogenothermaceae</taxon>
        <taxon>Persephonella</taxon>
    </lineage>
</organism>
<reference evidence="3" key="1">
    <citation type="submission" date="2017-09" db="EMBL/GenBank/DDBJ databases">
        <authorList>
            <person name="Varghese N."/>
            <person name="Submissions S."/>
        </authorList>
    </citation>
    <scope>NUCLEOTIDE SEQUENCE [LARGE SCALE GENOMIC DNA]</scope>
    <source>
        <strain evidence="3">DSM 15103</strain>
    </source>
</reference>
<keyword evidence="1" id="KW-0472">Membrane</keyword>
<accession>A0A285MYZ8</accession>
<keyword evidence="3" id="KW-1185">Reference proteome</keyword>
<feature type="transmembrane region" description="Helical" evidence="1">
    <location>
        <begin position="37"/>
        <end position="55"/>
    </location>
</feature>
<protein>
    <submittedName>
        <fullName evidence="2">Uncharacterized protein</fullName>
    </submittedName>
</protein>